<evidence type="ECO:0000313" key="1">
    <source>
        <dbReference type="EMBL" id="GLD68442.1"/>
    </source>
</evidence>
<dbReference type="InterPro" id="IPR011049">
    <property type="entry name" value="Serralysin-like_metalloprot_C"/>
</dbReference>
<dbReference type="SUPFAM" id="SSF51120">
    <property type="entry name" value="beta-Roll"/>
    <property type="match status" value="1"/>
</dbReference>
<dbReference type="Pfam" id="PF00353">
    <property type="entry name" value="HemolysinCabind"/>
    <property type="match status" value="2"/>
</dbReference>
<protein>
    <submittedName>
        <fullName evidence="1">Uncharacterized protein</fullName>
    </submittedName>
</protein>
<organism evidence="1 2">
    <name type="scientific">Lates japonicus</name>
    <name type="common">Japanese lates</name>
    <dbReference type="NCBI Taxonomy" id="270547"/>
    <lineage>
        <taxon>Eukaryota</taxon>
        <taxon>Metazoa</taxon>
        <taxon>Chordata</taxon>
        <taxon>Craniata</taxon>
        <taxon>Vertebrata</taxon>
        <taxon>Euteleostomi</taxon>
        <taxon>Actinopterygii</taxon>
        <taxon>Neopterygii</taxon>
        <taxon>Teleostei</taxon>
        <taxon>Neoteleostei</taxon>
        <taxon>Acanthomorphata</taxon>
        <taxon>Carangaria</taxon>
        <taxon>Carangaria incertae sedis</taxon>
        <taxon>Centropomidae</taxon>
        <taxon>Lates</taxon>
    </lineage>
</organism>
<dbReference type="GO" id="GO:0005509">
    <property type="term" value="F:calcium ion binding"/>
    <property type="evidence" value="ECO:0007669"/>
    <property type="project" value="InterPro"/>
</dbReference>
<dbReference type="PRINTS" id="PR00313">
    <property type="entry name" value="CABNDNGRPT"/>
</dbReference>
<proteinExistence type="predicted"/>
<dbReference type="Gene3D" id="2.150.10.10">
    <property type="entry name" value="Serralysin-like metalloprotease, C-terminal"/>
    <property type="match status" value="2"/>
</dbReference>
<sequence>MEMTSMMGNSGSDVFIPGPGADLMDGGPGRDTVVYRGDHEKGKGVYVNLLTGQGRYADAEGDVLKDVETVIGSIYSDILVSGYESSLLKGSDGDDILVSTGGDYLVGGDGNDIYMLAFQRGSVTIDNCAKDNATDVLYLGSGSPLAFDCQILPDRVLLTFFGLNQAVVNIALEGWISDEYKCGHLVLVFREAEVSVDRLLQECQLKQKEEVEIMSHKLSHLYQSCHEQLVHVDDLWNIQF</sequence>
<reference evidence="1" key="1">
    <citation type="submission" date="2022-08" db="EMBL/GenBank/DDBJ databases">
        <title>Genome sequencing of akame (Lates japonicus).</title>
        <authorList>
            <person name="Hashiguchi Y."/>
            <person name="Takahashi H."/>
        </authorList>
    </citation>
    <scope>NUCLEOTIDE SEQUENCE</scope>
    <source>
        <strain evidence="1">Kochi</strain>
    </source>
</reference>
<dbReference type="InterPro" id="IPR018511">
    <property type="entry name" value="Hemolysin-typ_Ca-bd_CS"/>
</dbReference>
<name>A0AAD3N612_LATJO</name>
<evidence type="ECO:0000313" key="2">
    <source>
        <dbReference type="Proteomes" id="UP001279410"/>
    </source>
</evidence>
<dbReference type="AlphaFoldDB" id="A0AAD3N612"/>
<dbReference type="Proteomes" id="UP001279410">
    <property type="component" value="Unassembled WGS sequence"/>
</dbReference>
<accession>A0AAD3N612</accession>
<gene>
    <name evidence="1" type="ORF">AKAME5_001975500</name>
</gene>
<dbReference type="EMBL" id="BRZM01000134">
    <property type="protein sequence ID" value="GLD68442.1"/>
    <property type="molecule type" value="Genomic_DNA"/>
</dbReference>
<dbReference type="PROSITE" id="PS00330">
    <property type="entry name" value="HEMOLYSIN_CALCIUM"/>
    <property type="match status" value="1"/>
</dbReference>
<keyword evidence="2" id="KW-1185">Reference proteome</keyword>
<dbReference type="InterPro" id="IPR001343">
    <property type="entry name" value="Hemolysn_Ca-bd"/>
</dbReference>
<comment type="caution">
    <text evidence="1">The sequence shown here is derived from an EMBL/GenBank/DDBJ whole genome shotgun (WGS) entry which is preliminary data.</text>
</comment>